<feature type="binding site" evidence="11">
    <location>
        <position position="81"/>
    </location>
    <ligand>
        <name>(6S)-5-formyl-5,6,7,8-tetrahydrofolate</name>
        <dbReference type="ChEBI" id="CHEBI:57457"/>
    </ligand>
</feature>
<dbReference type="InterPro" id="IPR027368">
    <property type="entry name" value="MnmE_dom2"/>
</dbReference>
<evidence type="ECO:0000256" key="4">
    <source>
        <dbReference type="ARBA" id="ARBA00022694"/>
    </source>
</evidence>
<evidence type="ECO:0000256" key="1">
    <source>
        <dbReference type="ARBA" id="ARBA00004496"/>
    </source>
</evidence>
<dbReference type="SUPFAM" id="SSF116878">
    <property type="entry name" value="TrmE connector domain"/>
    <property type="match status" value="1"/>
</dbReference>
<evidence type="ECO:0000256" key="3">
    <source>
        <dbReference type="ARBA" id="ARBA00022490"/>
    </source>
</evidence>
<organism evidence="14 15">
    <name type="scientific">Pseudomonas viridiflava</name>
    <name type="common">Phytomonas viridiflava</name>
    <dbReference type="NCBI Taxonomy" id="33069"/>
    <lineage>
        <taxon>Bacteria</taxon>
        <taxon>Pseudomonadati</taxon>
        <taxon>Pseudomonadota</taxon>
        <taxon>Gammaproteobacteria</taxon>
        <taxon>Pseudomonadales</taxon>
        <taxon>Pseudomonadaceae</taxon>
        <taxon>Pseudomonas</taxon>
    </lineage>
</organism>
<sequence length="456" mass="48661">MNVPRETIAAIATAQGRGGVGIVRISGPLASKAAHAIIGRTPKPRYAHYGPFADASGQVLDEGIALFFPGPNSFTGEDVLELQGHGGPIVLDMLLQRCLELGSRLARPGEFSERAFLNDKLDLAQAEAIADLIEASSAQAARNALRSLQGAFSQRVDKLTEKLISLRIYVEAAIDFPEEEIDFLADGHVLSMLDGVRAELSTVLREAGQGALLRDGMTVVIAGRPNAGKSSLLNALAGREAAIVTEIAGTTRDVLREHIHIDGMPLHVVDTAGLRDTQDQVEMIGVQRALKAIGEADRILLVVDATAPEASNPFALWPEFLEQRPDPAKVTLIRNKSDLSGDVIGLETSPDGHVTLSLSAKAGGEGLELLREHLKACMGYEQTSESSFSARRRHLEALRHASDSLEHGRAQLTLAGAGELLAEDLRQAQQALGEITGAFSSDDLLGRIFSSFCIGK</sequence>
<dbReference type="Pfam" id="PF10396">
    <property type="entry name" value="TrmE_N"/>
    <property type="match status" value="1"/>
</dbReference>
<dbReference type="InterPro" id="IPR025867">
    <property type="entry name" value="MnmE_helical"/>
</dbReference>
<dbReference type="OrthoDB" id="9805918at2"/>
<evidence type="ECO:0000256" key="5">
    <source>
        <dbReference type="ARBA" id="ARBA00022723"/>
    </source>
</evidence>
<evidence type="ECO:0000256" key="2">
    <source>
        <dbReference type="ARBA" id="ARBA00011043"/>
    </source>
</evidence>
<keyword evidence="9 11" id="KW-0630">Potassium</keyword>
<feature type="binding site" evidence="11">
    <location>
        <position position="226"/>
    </location>
    <ligand>
        <name>K(+)</name>
        <dbReference type="ChEBI" id="CHEBI:29103"/>
    </ligand>
</feature>
<feature type="binding site" evidence="11">
    <location>
        <begin position="245"/>
        <end position="251"/>
    </location>
    <ligand>
        <name>GTP</name>
        <dbReference type="ChEBI" id="CHEBI:37565"/>
    </ligand>
</feature>
<keyword evidence="4 11" id="KW-0819">tRNA processing</keyword>
<feature type="binding site" evidence="11">
    <location>
        <begin position="226"/>
        <end position="231"/>
    </location>
    <ligand>
        <name>GTP</name>
        <dbReference type="ChEBI" id="CHEBI:37565"/>
    </ligand>
</feature>
<dbReference type="Proteomes" id="UP000273854">
    <property type="component" value="Unassembled WGS sequence"/>
</dbReference>
<evidence type="ECO:0000313" key="15">
    <source>
        <dbReference type="Proteomes" id="UP000273854"/>
    </source>
</evidence>
<feature type="binding site" evidence="11">
    <location>
        <position position="245"/>
    </location>
    <ligand>
        <name>K(+)</name>
        <dbReference type="ChEBI" id="CHEBI:29103"/>
    </ligand>
</feature>
<dbReference type="GO" id="GO:0046872">
    <property type="term" value="F:metal ion binding"/>
    <property type="evidence" value="ECO:0007669"/>
    <property type="project" value="UniProtKB-KW"/>
</dbReference>
<dbReference type="GO" id="GO:0002098">
    <property type="term" value="P:tRNA wobble uridine modification"/>
    <property type="evidence" value="ECO:0007669"/>
    <property type="project" value="TreeGrafter"/>
</dbReference>
<comment type="subcellular location">
    <subcellularLocation>
        <location evidence="1 11">Cytoplasm</location>
    </subcellularLocation>
</comment>
<feature type="binding site" evidence="11">
    <location>
        <position position="456"/>
    </location>
    <ligand>
        <name>(6S)-5-formyl-5,6,7,8-tetrahydrofolate</name>
        <dbReference type="ChEBI" id="CHEBI:57457"/>
    </ligand>
</feature>
<proteinExistence type="inferred from homology"/>
<feature type="binding site" evidence="11">
    <location>
        <position position="230"/>
    </location>
    <ligand>
        <name>Mg(2+)</name>
        <dbReference type="ChEBI" id="CHEBI:18420"/>
    </ligand>
</feature>
<evidence type="ECO:0000313" key="14">
    <source>
        <dbReference type="EMBL" id="RMT77644.1"/>
    </source>
</evidence>
<evidence type="ECO:0000256" key="12">
    <source>
        <dbReference type="RuleBase" id="RU003313"/>
    </source>
</evidence>
<dbReference type="EC" id="3.6.-.-" evidence="11"/>
<dbReference type="NCBIfam" id="TIGR00231">
    <property type="entry name" value="small_GTP"/>
    <property type="match status" value="1"/>
</dbReference>
<comment type="cofactor">
    <cofactor evidence="11">
        <name>K(+)</name>
        <dbReference type="ChEBI" id="CHEBI:29103"/>
    </cofactor>
    <text evidence="11">Binds 1 potassium ion per subunit.</text>
</comment>
<accession>A0A3M5NZC3</accession>
<evidence type="ECO:0000256" key="6">
    <source>
        <dbReference type="ARBA" id="ARBA00022741"/>
    </source>
</evidence>
<evidence type="ECO:0000256" key="8">
    <source>
        <dbReference type="ARBA" id="ARBA00022842"/>
    </source>
</evidence>
<comment type="subunit">
    <text evidence="11">Homodimer. Heterotetramer of two MnmE and two MnmG subunits.</text>
</comment>
<feature type="binding site" evidence="11">
    <location>
        <position position="247"/>
    </location>
    <ligand>
        <name>K(+)</name>
        <dbReference type="ChEBI" id="CHEBI:29103"/>
    </ligand>
</feature>
<protein>
    <recommendedName>
        <fullName evidence="11">tRNA modification GTPase MnmE</fullName>
        <ecNumber evidence="11">3.6.-.-</ecNumber>
    </recommendedName>
</protein>
<dbReference type="InterPro" id="IPR004520">
    <property type="entry name" value="GTPase_MnmE"/>
</dbReference>
<dbReference type="PROSITE" id="PS51709">
    <property type="entry name" value="G_TRME"/>
    <property type="match status" value="1"/>
</dbReference>
<feature type="binding site" evidence="11">
    <location>
        <position position="24"/>
    </location>
    <ligand>
        <name>(6S)-5-formyl-5,6,7,8-tetrahydrofolate</name>
        <dbReference type="ChEBI" id="CHEBI:57457"/>
    </ligand>
</feature>
<dbReference type="CDD" id="cd14858">
    <property type="entry name" value="TrmE_N"/>
    <property type="match status" value="1"/>
</dbReference>
<keyword evidence="10 11" id="KW-0342">GTP-binding</keyword>
<dbReference type="FunFam" id="3.30.1360.120:FF:000001">
    <property type="entry name" value="tRNA modification GTPase MnmE"/>
    <property type="match status" value="1"/>
</dbReference>
<dbReference type="PANTHER" id="PTHR42714:SF2">
    <property type="entry name" value="TRNA MODIFICATION GTPASE GTPBP3, MITOCHONDRIAL"/>
    <property type="match status" value="1"/>
</dbReference>
<dbReference type="SUPFAM" id="SSF52540">
    <property type="entry name" value="P-loop containing nucleoside triphosphate hydrolases"/>
    <property type="match status" value="1"/>
</dbReference>
<dbReference type="HAMAP" id="MF_00379">
    <property type="entry name" value="GTPase_MnmE"/>
    <property type="match status" value="1"/>
</dbReference>
<dbReference type="GO" id="GO:0005525">
    <property type="term" value="F:GTP binding"/>
    <property type="evidence" value="ECO:0007669"/>
    <property type="project" value="UniProtKB-UniRule"/>
</dbReference>
<dbReference type="InterPro" id="IPR006073">
    <property type="entry name" value="GTP-bd"/>
</dbReference>
<dbReference type="PRINTS" id="PR00326">
    <property type="entry name" value="GTP1OBG"/>
</dbReference>
<evidence type="ECO:0000256" key="9">
    <source>
        <dbReference type="ARBA" id="ARBA00022958"/>
    </source>
</evidence>
<keyword evidence="7 11" id="KW-0378">Hydrolase</keyword>
<comment type="caution">
    <text evidence="11">Lacks conserved residue(s) required for the propagation of feature annotation.</text>
</comment>
<dbReference type="GO" id="GO:0030488">
    <property type="term" value="P:tRNA methylation"/>
    <property type="evidence" value="ECO:0007669"/>
    <property type="project" value="TreeGrafter"/>
</dbReference>
<feature type="binding site" evidence="11">
    <location>
        <position position="120"/>
    </location>
    <ligand>
        <name>(6S)-5-formyl-5,6,7,8-tetrahydrofolate</name>
        <dbReference type="ChEBI" id="CHEBI:57457"/>
    </ligand>
</feature>
<dbReference type="NCBIfam" id="TIGR00450">
    <property type="entry name" value="mnmE_trmE_thdF"/>
    <property type="match status" value="1"/>
</dbReference>
<evidence type="ECO:0000256" key="7">
    <source>
        <dbReference type="ARBA" id="ARBA00022801"/>
    </source>
</evidence>
<dbReference type="NCBIfam" id="NF003661">
    <property type="entry name" value="PRK05291.1-3"/>
    <property type="match status" value="1"/>
</dbReference>
<reference evidence="14 15" key="1">
    <citation type="submission" date="2018-08" db="EMBL/GenBank/DDBJ databases">
        <title>Recombination of ecologically and evolutionarily significant loci maintains genetic cohesion in the Pseudomonas syringae species complex.</title>
        <authorList>
            <person name="Dillon M."/>
            <person name="Thakur S."/>
            <person name="Almeida R.N.D."/>
            <person name="Weir B.S."/>
            <person name="Guttman D.S."/>
        </authorList>
    </citation>
    <scope>NUCLEOTIDE SEQUENCE [LARGE SCALE GENOMIC DNA]</scope>
    <source>
        <strain evidence="14 15">ICMP 19473</strain>
    </source>
</reference>
<dbReference type="PANTHER" id="PTHR42714">
    <property type="entry name" value="TRNA MODIFICATION GTPASE GTPBP3"/>
    <property type="match status" value="1"/>
</dbReference>
<dbReference type="RefSeq" id="WP_122210280.1">
    <property type="nucleotide sequence ID" value="NZ_RBTP01000069.1"/>
</dbReference>
<dbReference type="InterPro" id="IPR018948">
    <property type="entry name" value="GTP-bd_TrmE_N"/>
</dbReference>
<dbReference type="InterPro" id="IPR005225">
    <property type="entry name" value="Small_GTP-bd"/>
</dbReference>
<dbReference type="Pfam" id="PF12631">
    <property type="entry name" value="MnmE_helical"/>
    <property type="match status" value="1"/>
</dbReference>
<comment type="function">
    <text evidence="11">Exhibits a very high intrinsic GTPase hydrolysis rate. Involved in the addition of a carboxymethylaminomethyl (cmnm) group at the wobble position (U34) of certain tRNAs, forming tRNA-cmnm(5)s(2)U34.</text>
</comment>
<dbReference type="GO" id="GO:0005829">
    <property type="term" value="C:cytosol"/>
    <property type="evidence" value="ECO:0007669"/>
    <property type="project" value="TreeGrafter"/>
</dbReference>
<comment type="caution">
    <text evidence="14">The sequence shown here is derived from an EMBL/GenBank/DDBJ whole genome shotgun (WGS) entry which is preliminary data.</text>
</comment>
<feature type="domain" description="TrmE-type G" evidence="13">
    <location>
        <begin position="216"/>
        <end position="379"/>
    </location>
</feature>
<dbReference type="Gene3D" id="1.20.120.430">
    <property type="entry name" value="tRNA modification GTPase MnmE domain 2"/>
    <property type="match status" value="1"/>
</dbReference>
<dbReference type="Gene3D" id="3.40.50.300">
    <property type="entry name" value="P-loop containing nucleotide triphosphate hydrolases"/>
    <property type="match status" value="1"/>
</dbReference>
<dbReference type="GO" id="GO:0003924">
    <property type="term" value="F:GTPase activity"/>
    <property type="evidence" value="ECO:0007669"/>
    <property type="project" value="UniProtKB-UniRule"/>
</dbReference>
<dbReference type="AlphaFoldDB" id="A0A3M5NZC3"/>
<feature type="binding site" evidence="11">
    <location>
        <position position="250"/>
    </location>
    <ligand>
        <name>K(+)</name>
        <dbReference type="ChEBI" id="CHEBI:29103"/>
    </ligand>
</feature>
<feature type="binding site" evidence="11">
    <location>
        <position position="251"/>
    </location>
    <ligand>
        <name>Mg(2+)</name>
        <dbReference type="ChEBI" id="CHEBI:18420"/>
    </ligand>
</feature>
<dbReference type="FunFam" id="3.40.50.300:FF:000249">
    <property type="entry name" value="tRNA modification GTPase MnmE"/>
    <property type="match status" value="1"/>
</dbReference>
<keyword evidence="6 11" id="KW-0547">Nucleotide-binding</keyword>
<dbReference type="CDD" id="cd04164">
    <property type="entry name" value="trmE"/>
    <property type="match status" value="1"/>
</dbReference>
<keyword evidence="8 11" id="KW-0460">Magnesium</keyword>
<dbReference type="Gene3D" id="3.30.1360.120">
    <property type="entry name" value="Probable tRNA modification gtpase trme, domain 1"/>
    <property type="match status" value="1"/>
</dbReference>
<dbReference type="EMBL" id="RBTP01000069">
    <property type="protein sequence ID" value="RMT77644.1"/>
    <property type="molecule type" value="Genomic_DNA"/>
</dbReference>
<evidence type="ECO:0000259" key="13">
    <source>
        <dbReference type="PROSITE" id="PS51709"/>
    </source>
</evidence>
<name>A0A3M5NZC3_PSEVI</name>
<comment type="similarity">
    <text evidence="2 11 12">Belongs to the TRAFAC class TrmE-Era-EngA-EngB-Septin-like GTPase superfamily. TrmE GTPase family.</text>
</comment>
<dbReference type="Pfam" id="PF01926">
    <property type="entry name" value="MMR_HSR1"/>
    <property type="match status" value="1"/>
</dbReference>
<dbReference type="InterPro" id="IPR027417">
    <property type="entry name" value="P-loop_NTPase"/>
</dbReference>
<gene>
    <name evidence="11" type="primary">mnmE</name>
    <name evidence="11" type="synonym">trmE</name>
    <name evidence="14" type="ORF">ALP40_00609</name>
</gene>
<feature type="binding site" evidence="11">
    <location>
        <begin position="270"/>
        <end position="273"/>
    </location>
    <ligand>
        <name>GTP</name>
        <dbReference type="ChEBI" id="CHEBI:37565"/>
    </ligand>
</feature>
<dbReference type="InterPro" id="IPR027266">
    <property type="entry name" value="TrmE/GcvT-like"/>
</dbReference>
<keyword evidence="5 11" id="KW-0479">Metal-binding</keyword>
<keyword evidence="3 11" id="KW-0963">Cytoplasm</keyword>
<dbReference type="InterPro" id="IPR031168">
    <property type="entry name" value="G_TrmE"/>
</dbReference>
<evidence type="ECO:0000256" key="11">
    <source>
        <dbReference type="HAMAP-Rule" id="MF_00379"/>
    </source>
</evidence>
<evidence type="ECO:0000256" key="10">
    <source>
        <dbReference type="ARBA" id="ARBA00023134"/>
    </source>
</evidence>